<proteinExistence type="predicted"/>
<evidence type="ECO:0000313" key="1">
    <source>
        <dbReference type="EMBL" id="CAH1597421.1"/>
    </source>
</evidence>
<dbReference type="Proteomes" id="UP001295462">
    <property type="component" value="Unassembled WGS sequence"/>
</dbReference>
<organism evidence="1 2">
    <name type="scientific">Vibrio jasicida</name>
    <dbReference type="NCBI Taxonomy" id="766224"/>
    <lineage>
        <taxon>Bacteria</taxon>
        <taxon>Pseudomonadati</taxon>
        <taxon>Pseudomonadota</taxon>
        <taxon>Gammaproteobacteria</taxon>
        <taxon>Vibrionales</taxon>
        <taxon>Vibrionaceae</taxon>
        <taxon>Vibrio</taxon>
    </lineage>
</organism>
<accession>A0AAU9QSR2</accession>
<name>A0AAU9QSR2_9VIBR</name>
<evidence type="ECO:0000313" key="2">
    <source>
        <dbReference type="Proteomes" id="UP001295462"/>
    </source>
</evidence>
<reference evidence="1" key="1">
    <citation type="submission" date="2022-01" db="EMBL/GenBank/DDBJ databases">
        <authorList>
            <person name="Lagorce A."/>
        </authorList>
    </citation>
    <scope>NUCLEOTIDE SEQUENCE</scope>
    <source>
        <strain evidence="1">Th15_F1_A12</strain>
    </source>
</reference>
<protein>
    <submittedName>
        <fullName evidence="1">Uncharacterized protein</fullName>
    </submittedName>
</protein>
<sequence>MSPNLEIRLCYVSIGETHNFNWQICILVKHLSYYVGCSTSKHLQ</sequence>
<dbReference type="EMBL" id="CAKMUD010000086">
    <property type="protein sequence ID" value="CAH1597421.1"/>
    <property type="molecule type" value="Genomic_DNA"/>
</dbReference>
<comment type="caution">
    <text evidence="1">The sequence shown here is derived from an EMBL/GenBank/DDBJ whole genome shotgun (WGS) entry which is preliminary data.</text>
</comment>
<dbReference type="AlphaFoldDB" id="A0AAU9QSR2"/>
<gene>
    <name evidence="1" type="ORF">THF1A12_320047</name>
</gene>